<proteinExistence type="predicted"/>
<dbReference type="GO" id="GO:0009245">
    <property type="term" value="P:lipid A biosynthetic process"/>
    <property type="evidence" value="ECO:0007669"/>
    <property type="project" value="InterPro"/>
</dbReference>
<evidence type="ECO:0000256" key="1">
    <source>
        <dbReference type="SAM" id="Phobius"/>
    </source>
</evidence>
<feature type="transmembrane region" description="Helical" evidence="1">
    <location>
        <begin position="127"/>
        <end position="144"/>
    </location>
</feature>
<dbReference type="KEGG" id="dbk:DGMP_31880"/>
<dbReference type="SMART" id="SM01259">
    <property type="entry name" value="LAB_N"/>
    <property type="match status" value="2"/>
</dbReference>
<feature type="transmembrane region" description="Helical" evidence="1">
    <location>
        <begin position="6"/>
        <end position="26"/>
    </location>
</feature>
<dbReference type="Pfam" id="PF07578">
    <property type="entry name" value="LAB_N"/>
    <property type="match status" value="2"/>
</dbReference>
<keyword evidence="4" id="KW-1185">Reference proteome</keyword>
<keyword evidence="1" id="KW-0472">Membrane</keyword>
<dbReference type="InterPro" id="IPR011499">
    <property type="entry name" value="Lipid_A_biosynth_N"/>
</dbReference>
<feature type="transmembrane region" description="Helical" evidence="1">
    <location>
        <begin position="62"/>
        <end position="79"/>
    </location>
</feature>
<dbReference type="GO" id="GO:0016020">
    <property type="term" value="C:membrane"/>
    <property type="evidence" value="ECO:0007669"/>
    <property type="project" value="GOC"/>
</dbReference>
<evidence type="ECO:0000313" key="3">
    <source>
        <dbReference type="EMBL" id="BCL62495.1"/>
    </source>
</evidence>
<feature type="transmembrane region" description="Helical" evidence="1">
    <location>
        <begin position="156"/>
        <end position="178"/>
    </location>
</feature>
<evidence type="ECO:0000313" key="4">
    <source>
        <dbReference type="Proteomes" id="UP000826725"/>
    </source>
</evidence>
<feature type="domain" description="Lipid A biosynthesis N-terminal" evidence="2">
    <location>
        <begin position="9"/>
        <end position="80"/>
    </location>
</feature>
<dbReference type="GO" id="GO:0008915">
    <property type="term" value="F:lipid-A-disaccharide synthase activity"/>
    <property type="evidence" value="ECO:0007669"/>
    <property type="project" value="InterPro"/>
</dbReference>
<name>A0A8D5JQJ2_9BACT</name>
<dbReference type="Proteomes" id="UP000826725">
    <property type="component" value="Chromosome"/>
</dbReference>
<feature type="transmembrane region" description="Helical" evidence="1">
    <location>
        <begin position="91"/>
        <end position="107"/>
    </location>
</feature>
<dbReference type="AlphaFoldDB" id="A0A8D5JQJ2"/>
<keyword evidence="1" id="KW-1133">Transmembrane helix</keyword>
<gene>
    <name evidence="3" type="ORF">DGMP_31880</name>
</gene>
<organism evidence="3 4">
    <name type="scientific">Desulfomarina profundi</name>
    <dbReference type="NCBI Taxonomy" id="2772557"/>
    <lineage>
        <taxon>Bacteria</taxon>
        <taxon>Pseudomonadati</taxon>
        <taxon>Thermodesulfobacteriota</taxon>
        <taxon>Desulfobulbia</taxon>
        <taxon>Desulfobulbales</taxon>
        <taxon>Desulfobulbaceae</taxon>
        <taxon>Desulfomarina</taxon>
    </lineage>
</organism>
<reference evidence="3" key="1">
    <citation type="submission" date="2020-09" db="EMBL/GenBank/DDBJ databases">
        <title>Desulfogranum mesoprofundum gen. nov., sp. nov., a novel mesophilic, sulfate-reducing chemolithoautotroph isolated from a deep-sea hydrothermal vent chimney in the Suiyo Seamount.</title>
        <authorList>
            <person name="Hashimoto Y."/>
            <person name="Nakagawa S."/>
        </authorList>
    </citation>
    <scope>NUCLEOTIDE SEQUENCE</scope>
    <source>
        <strain evidence="3">KT2</strain>
    </source>
</reference>
<feature type="transmembrane region" description="Helical" evidence="1">
    <location>
        <begin position="184"/>
        <end position="203"/>
    </location>
</feature>
<feature type="domain" description="Lipid A biosynthesis N-terminal" evidence="2">
    <location>
        <begin position="130"/>
        <end position="201"/>
    </location>
</feature>
<keyword evidence="3" id="KW-0808">Transferase</keyword>
<keyword evidence="1" id="KW-0812">Transmembrane</keyword>
<dbReference type="GO" id="GO:0016746">
    <property type="term" value="F:acyltransferase activity"/>
    <property type="evidence" value="ECO:0007669"/>
    <property type="project" value="UniProtKB-KW"/>
</dbReference>
<dbReference type="RefSeq" id="WP_228854847.1">
    <property type="nucleotide sequence ID" value="NZ_AP024086.1"/>
</dbReference>
<protein>
    <submittedName>
        <fullName evidence="3">Lauroyl acyltransferase</fullName>
    </submittedName>
</protein>
<keyword evidence="3" id="KW-0012">Acyltransferase</keyword>
<sequence>MNQYFIFSIGFLSQLLFSARLLVQWISSEKAGRILSPLLFWQLSILASFLMMVYGILRNDLAIITGQAITYGVYIRNLHYHGFWKNIPTPVRFFAICFPILAIVWLLSGDSYNFQTILSNNDISRPLMMWGVASQFVFTFRFVFQWIYTERKKESLLPVGFWVISFTGSIMVLSYAIIRRDPVLFIGQIFGFVVYSRNIILWAKGKKQAIHRNEK</sequence>
<dbReference type="EMBL" id="AP024086">
    <property type="protein sequence ID" value="BCL62495.1"/>
    <property type="molecule type" value="Genomic_DNA"/>
</dbReference>
<evidence type="ECO:0000259" key="2">
    <source>
        <dbReference type="SMART" id="SM01259"/>
    </source>
</evidence>
<feature type="transmembrane region" description="Helical" evidence="1">
    <location>
        <begin position="38"/>
        <end position="56"/>
    </location>
</feature>
<accession>A0A8D5JQJ2</accession>